<protein>
    <submittedName>
        <fullName evidence="6">Site-specific integrase</fullName>
    </submittedName>
</protein>
<comment type="similarity">
    <text evidence="1">Belongs to the 'phage' integrase family.</text>
</comment>
<organism evidence="6 7">
    <name type="scientific">Faecalibacterium longum</name>
    <dbReference type="NCBI Taxonomy" id="1851428"/>
    <lineage>
        <taxon>Bacteria</taxon>
        <taxon>Bacillati</taxon>
        <taxon>Bacillota</taxon>
        <taxon>Clostridia</taxon>
        <taxon>Eubacteriales</taxon>
        <taxon>Oscillospiraceae</taxon>
        <taxon>Faecalibacterium</taxon>
    </lineage>
</organism>
<sequence>MTLASFVELYFNDREHHVRDTTMDTKRNIFDTKIVPLLGNRKMNEITALDIRDWQQRIKEMGEATGLPYSETYLYTIHAQLTALFNYAQTFYGLRFNPCDASGYMGSSVAGEMLIITKDQYELLRKEFRNEAYLLAFDILFWTGCREGEMLALLPKDLTDDDQLRIYKTYHRKKGRTSLAPPRTAKKEATEMYLFHIGWPKNSAPTVPGSTG</sequence>
<accession>A0ABV1IL32</accession>
<dbReference type="Gene3D" id="1.10.443.10">
    <property type="entry name" value="Intergrase catalytic core"/>
    <property type="match status" value="1"/>
</dbReference>
<evidence type="ECO:0000313" key="7">
    <source>
        <dbReference type="Proteomes" id="UP001439984"/>
    </source>
</evidence>
<dbReference type="InterPro" id="IPR011010">
    <property type="entry name" value="DNA_brk_join_enz"/>
</dbReference>
<evidence type="ECO:0000313" key="6">
    <source>
        <dbReference type="EMBL" id="MEQ2687250.1"/>
    </source>
</evidence>
<dbReference type="EMBL" id="JBBNIB010000086">
    <property type="protein sequence ID" value="MEQ2687250.1"/>
    <property type="molecule type" value="Genomic_DNA"/>
</dbReference>
<dbReference type="Proteomes" id="UP001439984">
    <property type="component" value="Unassembled WGS sequence"/>
</dbReference>
<dbReference type="PROSITE" id="PS51900">
    <property type="entry name" value="CB"/>
    <property type="match status" value="1"/>
</dbReference>
<feature type="domain" description="Core-binding (CB)" evidence="5">
    <location>
        <begin position="1"/>
        <end position="89"/>
    </location>
</feature>
<reference evidence="6 7" key="1">
    <citation type="submission" date="2024-04" db="EMBL/GenBank/DDBJ databases">
        <title>Human intestinal bacterial collection.</title>
        <authorList>
            <person name="Pauvert C."/>
            <person name="Hitch T.C.A."/>
            <person name="Clavel T."/>
        </authorList>
    </citation>
    <scope>NUCLEOTIDE SEQUENCE [LARGE SCALE GENOMIC DNA]</scope>
    <source>
        <strain evidence="6 7">CLA-AA-H236</strain>
    </source>
</reference>
<dbReference type="Pfam" id="PF14659">
    <property type="entry name" value="Phage_int_SAM_3"/>
    <property type="match status" value="1"/>
</dbReference>
<evidence type="ECO:0000256" key="2">
    <source>
        <dbReference type="ARBA" id="ARBA00023125"/>
    </source>
</evidence>
<evidence type="ECO:0000256" key="4">
    <source>
        <dbReference type="PROSITE-ProRule" id="PRU01248"/>
    </source>
</evidence>
<evidence type="ECO:0000259" key="5">
    <source>
        <dbReference type="PROSITE" id="PS51900"/>
    </source>
</evidence>
<gene>
    <name evidence="6" type="ORF">AAAU72_03500</name>
</gene>
<keyword evidence="3" id="KW-0233">DNA recombination</keyword>
<keyword evidence="7" id="KW-1185">Reference proteome</keyword>
<proteinExistence type="inferred from homology"/>
<keyword evidence="2 4" id="KW-0238">DNA-binding</keyword>
<dbReference type="InterPro" id="IPR010998">
    <property type="entry name" value="Integrase_recombinase_N"/>
</dbReference>
<dbReference type="InterPro" id="IPR004107">
    <property type="entry name" value="Integrase_SAM-like_N"/>
</dbReference>
<name>A0ABV1IL32_9FIRM</name>
<evidence type="ECO:0000256" key="1">
    <source>
        <dbReference type="ARBA" id="ARBA00008857"/>
    </source>
</evidence>
<evidence type="ECO:0000256" key="3">
    <source>
        <dbReference type="ARBA" id="ARBA00023172"/>
    </source>
</evidence>
<dbReference type="SUPFAM" id="SSF56349">
    <property type="entry name" value="DNA breaking-rejoining enzymes"/>
    <property type="match status" value="1"/>
</dbReference>
<dbReference type="Gene3D" id="1.10.150.130">
    <property type="match status" value="1"/>
</dbReference>
<dbReference type="InterPro" id="IPR044068">
    <property type="entry name" value="CB"/>
</dbReference>
<comment type="caution">
    <text evidence="6">The sequence shown here is derived from an EMBL/GenBank/DDBJ whole genome shotgun (WGS) entry which is preliminary data.</text>
</comment>
<dbReference type="RefSeq" id="WP_227624591.1">
    <property type="nucleotide sequence ID" value="NZ_JBBNIB010000086.1"/>
</dbReference>
<dbReference type="InterPro" id="IPR013762">
    <property type="entry name" value="Integrase-like_cat_sf"/>
</dbReference>